<evidence type="ECO:0000313" key="3">
    <source>
        <dbReference type="Proteomes" id="UP001162031"/>
    </source>
</evidence>
<dbReference type="AlphaFoldDB" id="A0AAV0TEN5"/>
<dbReference type="InterPro" id="IPR014752">
    <property type="entry name" value="Arrestin-like_C"/>
</dbReference>
<evidence type="ECO:0000313" key="2">
    <source>
        <dbReference type="EMBL" id="CAI5718164.1"/>
    </source>
</evidence>
<dbReference type="Proteomes" id="UP001162031">
    <property type="component" value="Unassembled WGS sequence"/>
</dbReference>
<proteinExistence type="inferred from homology"/>
<sequence length="315" mass="35546">MSRRCRLNVFNLRVPSAALTFAFERPQDRVKNLTLPPIDDVRKRSHVTDAPLFCDGEAICGKLIVTVESGKRLEHRGLTLELVGYIEQELDRSAARHEVLSCSRALQSSGQVLEGDESFAFDFANVGALYDSYYGRRVTLRYGLRATLARGKYASSVVHEQGVCIQQVVPSPAMSNGPLKMEVGIEECLHIEFKYGKSTYHLNDVVVGRISFVVVQIKIKHMELAILRRESVTSGAPRRSERDTIAKFEVMDGAPVEGESIPVRMYLAPYALTPTYYNVHGQFSVTYFLNLVLVDEDDCRYFKQQEITLWRKTVG</sequence>
<evidence type="ECO:0000256" key="1">
    <source>
        <dbReference type="ARBA" id="ARBA00009100"/>
    </source>
</evidence>
<name>A0AAV0TEN5_HYABA</name>
<gene>
    <name evidence="2" type="ORF">HBR001_LOCUS1956</name>
</gene>
<keyword evidence="3" id="KW-1185">Reference proteome</keyword>
<comment type="similarity">
    <text evidence="1">Belongs to the VPS26 family.</text>
</comment>
<dbReference type="EMBL" id="CANTFL010000199">
    <property type="protein sequence ID" value="CAI5718164.1"/>
    <property type="molecule type" value="Genomic_DNA"/>
</dbReference>
<organism evidence="2 3">
    <name type="scientific">Hyaloperonospora brassicae</name>
    <name type="common">Brassica downy mildew</name>
    <name type="synonym">Peronospora brassicae</name>
    <dbReference type="NCBI Taxonomy" id="162125"/>
    <lineage>
        <taxon>Eukaryota</taxon>
        <taxon>Sar</taxon>
        <taxon>Stramenopiles</taxon>
        <taxon>Oomycota</taxon>
        <taxon>Peronosporomycetes</taxon>
        <taxon>Peronosporales</taxon>
        <taxon>Peronosporaceae</taxon>
        <taxon>Hyaloperonospora</taxon>
    </lineage>
</organism>
<dbReference type="Pfam" id="PF03643">
    <property type="entry name" value="Vps26"/>
    <property type="match status" value="1"/>
</dbReference>
<dbReference type="GO" id="GO:0006886">
    <property type="term" value="P:intracellular protein transport"/>
    <property type="evidence" value="ECO:0007669"/>
    <property type="project" value="InterPro"/>
</dbReference>
<evidence type="ECO:0008006" key="4">
    <source>
        <dbReference type="Google" id="ProtNLM"/>
    </source>
</evidence>
<dbReference type="PANTHER" id="PTHR12233">
    <property type="entry name" value="VACUOLAR PROTEIN SORTING 26 RELATED"/>
    <property type="match status" value="1"/>
</dbReference>
<dbReference type="InterPro" id="IPR028934">
    <property type="entry name" value="Vps26-related"/>
</dbReference>
<comment type="caution">
    <text evidence="2">The sequence shown here is derived from an EMBL/GenBank/DDBJ whole genome shotgun (WGS) entry which is preliminary data.</text>
</comment>
<accession>A0AAV0TEN5</accession>
<dbReference type="Gene3D" id="2.60.40.640">
    <property type="match status" value="2"/>
</dbReference>
<reference evidence="2" key="1">
    <citation type="submission" date="2022-12" db="EMBL/GenBank/DDBJ databases">
        <authorList>
            <person name="Webb A."/>
        </authorList>
    </citation>
    <scope>NUCLEOTIDE SEQUENCE</scope>
    <source>
        <strain evidence="2">Hp1</strain>
    </source>
</reference>
<protein>
    <recommendedName>
        <fullName evidence="4">Vacuolar protein sorting-associated protein 26</fullName>
    </recommendedName>
</protein>